<keyword evidence="3" id="KW-1185">Reference proteome</keyword>
<gene>
    <name evidence="2" type="ORF">ACFOYY_08825</name>
</gene>
<dbReference type="Proteomes" id="UP001595698">
    <property type="component" value="Unassembled WGS sequence"/>
</dbReference>
<feature type="transmembrane region" description="Helical" evidence="1">
    <location>
        <begin position="6"/>
        <end position="22"/>
    </location>
</feature>
<feature type="transmembrane region" description="Helical" evidence="1">
    <location>
        <begin position="99"/>
        <end position="120"/>
    </location>
</feature>
<name>A0ABV8EWW6_9ACTN</name>
<keyword evidence="1" id="KW-0812">Transmembrane</keyword>
<organism evidence="2 3">
    <name type="scientific">Streptosporangium jomthongense</name>
    <dbReference type="NCBI Taxonomy" id="1193683"/>
    <lineage>
        <taxon>Bacteria</taxon>
        <taxon>Bacillati</taxon>
        <taxon>Actinomycetota</taxon>
        <taxon>Actinomycetes</taxon>
        <taxon>Streptosporangiales</taxon>
        <taxon>Streptosporangiaceae</taxon>
        <taxon>Streptosporangium</taxon>
    </lineage>
</organism>
<evidence type="ECO:0008006" key="4">
    <source>
        <dbReference type="Google" id="ProtNLM"/>
    </source>
</evidence>
<feature type="transmembrane region" description="Helical" evidence="1">
    <location>
        <begin position="56"/>
        <end position="78"/>
    </location>
</feature>
<dbReference type="EMBL" id="JBHSBC010000008">
    <property type="protein sequence ID" value="MFC3980220.1"/>
    <property type="molecule type" value="Genomic_DNA"/>
</dbReference>
<evidence type="ECO:0000256" key="1">
    <source>
        <dbReference type="SAM" id="Phobius"/>
    </source>
</evidence>
<evidence type="ECO:0000313" key="2">
    <source>
        <dbReference type="EMBL" id="MFC3980220.1"/>
    </source>
</evidence>
<feature type="transmembrane region" description="Helical" evidence="1">
    <location>
        <begin position="31"/>
        <end position="50"/>
    </location>
</feature>
<feature type="transmembrane region" description="Helical" evidence="1">
    <location>
        <begin position="126"/>
        <end position="144"/>
    </location>
</feature>
<reference evidence="3" key="1">
    <citation type="journal article" date="2019" name="Int. J. Syst. Evol. Microbiol.">
        <title>The Global Catalogue of Microorganisms (GCM) 10K type strain sequencing project: providing services to taxonomists for standard genome sequencing and annotation.</title>
        <authorList>
            <consortium name="The Broad Institute Genomics Platform"/>
            <consortium name="The Broad Institute Genome Sequencing Center for Infectious Disease"/>
            <person name="Wu L."/>
            <person name="Ma J."/>
        </authorList>
    </citation>
    <scope>NUCLEOTIDE SEQUENCE [LARGE SCALE GENOMIC DNA]</scope>
    <source>
        <strain evidence="3">TBRC 7912</strain>
    </source>
</reference>
<accession>A0ABV8EWW6</accession>
<comment type="caution">
    <text evidence="2">The sequence shown here is derived from an EMBL/GenBank/DDBJ whole genome shotgun (WGS) entry which is preliminary data.</text>
</comment>
<evidence type="ECO:0000313" key="3">
    <source>
        <dbReference type="Proteomes" id="UP001595698"/>
    </source>
</evidence>
<proteinExistence type="predicted"/>
<protein>
    <recommendedName>
        <fullName evidence="4">DUF1453 domain-containing protein</fullName>
    </recommendedName>
</protein>
<dbReference type="RefSeq" id="WP_386189223.1">
    <property type="nucleotide sequence ID" value="NZ_JBHSBC010000008.1"/>
</dbReference>
<keyword evidence="1" id="KW-1133">Transmembrane helix</keyword>
<keyword evidence="1" id="KW-0472">Membrane</keyword>
<sequence length="168" mass="17402">MDSLQIAVFSLVVLALVVYRQMRTRPAAGRGLLVFGLILTGAGVYGGGLLEESPSVLGVAVIAVEAVMAVAFGALRAWTVRVWREADGVAWARGTAWTLAAWAVSFAARLALFAAGGALGLTYRPAAALVFAGLTVAAQAVLVARRGRMLGEAVPAWVPASQPAGRDR</sequence>